<evidence type="ECO:0000256" key="2">
    <source>
        <dbReference type="SAM" id="SignalP"/>
    </source>
</evidence>
<accession>A0A518BLT4</accession>
<keyword evidence="2" id="KW-0732">Signal</keyword>
<dbReference type="KEGG" id="pbap:Pla133_30280"/>
<proteinExistence type="predicted"/>
<evidence type="ECO:0000313" key="3">
    <source>
        <dbReference type="EMBL" id="QDU67939.1"/>
    </source>
</evidence>
<dbReference type="Proteomes" id="UP000316921">
    <property type="component" value="Chromosome"/>
</dbReference>
<reference evidence="3 4" key="1">
    <citation type="submission" date="2019-02" db="EMBL/GenBank/DDBJ databases">
        <title>Deep-cultivation of Planctomycetes and their phenomic and genomic characterization uncovers novel biology.</title>
        <authorList>
            <person name="Wiegand S."/>
            <person name="Jogler M."/>
            <person name="Boedeker C."/>
            <person name="Pinto D."/>
            <person name="Vollmers J."/>
            <person name="Rivas-Marin E."/>
            <person name="Kohn T."/>
            <person name="Peeters S.H."/>
            <person name="Heuer A."/>
            <person name="Rast P."/>
            <person name="Oberbeckmann S."/>
            <person name="Bunk B."/>
            <person name="Jeske O."/>
            <person name="Meyerdierks A."/>
            <person name="Storesund J.E."/>
            <person name="Kallscheuer N."/>
            <person name="Luecker S."/>
            <person name="Lage O.M."/>
            <person name="Pohl T."/>
            <person name="Merkel B.J."/>
            <person name="Hornburger P."/>
            <person name="Mueller R.-W."/>
            <person name="Bruemmer F."/>
            <person name="Labrenz M."/>
            <person name="Spormann A.M."/>
            <person name="Op den Camp H."/>
            <person name="Overmann J."/>
            <person name="Amann R."/>
            <person name="Jetten M.S.M."/>
            <person name="Mascher T."/>
            <person name="Medema M.H."/>
            <person name="Devos D.P."/>
            <person name="Kaster A.-K."/>
            <person name="Ovreas L."/>
            <person name="Rohde M."/>
            <person name="Galperin M.Y."/>
            <person name="Jogler C."/>
        </authorList>
    </citation>
    <scope>NUCLEOTIDE SEQUENCE [LARGE SCALE GENOMIC DNA]</scope>
    <source>
        <strain evidence="3 4">Pla133</strain>
    </source>
</reference>
<feature type="signal peptide" evidence="2">
    <location>
        <begin position="1"/>
        <end position="24"/>
    </location>
</feature>
<protein>
    <submittedName>
        <fullName evidence="3">Uncharacterized protein</fullName>
    </submittedName>
</protein>
<name>A0A518BLT4_9BACT</name>
<dbReference type="AlphaFoldDB" id="A0A518BLT4"/>
<organism evidence="3 4">
    <name type="scientific">Engelhardtia mirabilis</name>
    <dbReference type="NCBI Taxonomy" id="2528011"/>
    <lineage>
        <taxon>Bacteria</taxon>
        <taxon>Pseudomonadati</taxon>
        <taxon>Planctomycetota</taxon>
        <taxon>Planctomycetia</taxon>
        <taxon>Planctomycetia incertae sedis</taxon>
        <taxon>Engelhardtia</taxon>
    </lineage>
</organism>
<dbReference type="EMBL" id="CP036287">
    <property type="protein sequence ID" value="QDU67939.1"/>
    <property type="molecule type" value="Genomic_DNA"/>
</dbReference>
<evidence type="ECO:0000256" key="1">
    <source>
        <dbReference type="SAM" id="MobiDB-lite"/>
    </source>
</evidence>
<dbReference type="RefSeq" id="WP_145066534.1">
    <property type="nucleotide sequence ID" value="NZ_CP036287.1"/>
</dbReference>
<keyword evidence="4" id="KW-1185">Reference proteome</keyword>
<feature type="chain" id="PRO_5022205872" evidence="2">
    <location>
        <begin position="25"/>
        <end position="788"/>
    </location>
</feature>
<feature type="region of interest" description="Disordered" evidence="1">
    <location>
        <begin position="309"/>
        <end position="331"/>
    </location>
</feature>
<evidence type="ECO:0000313" key="4">
    <source>
        <dbReference type="Proteomes" id="UP000316921"/>
    </source>
</evidence>
<sequence length="788" mass="86161" precursor="true">MLRSSIVSAVVALAFAASFNAAPADVQHYGPTLRVTPSDASTYVARGTMPLPPGTTWSFHCPFGLRRNGTVYPTQWWPVAFHPDGSASVVELAATVPGEPSLPADPGLVDFEIVTSDPPFALTTPQLDSGLVSLLTKPGKLRLRVTDSHGNEYTGDLSQSIVSPASDLEVLGRAKLVYITDELLTLTKGAPGALPYLGGFRAWFTAYDQGRVVELDLRWHNAVLNPFGPMIPDVVFEKVELLLPPDWTATPRWPMPTSGPATNANVDGSSTKVFPIIADGPTPHLLRQRGNLTWRLVLSRAGDGGERDDAIDRRGWGTVQGGPKGWSDPATSNWLPSHVPVPDLSPWEPSITNELRGDRNQIEFAFANGTPYYYAGGLGALGPYHTYGVTYGGMTSGSEIYQVAGTDLVWSGENDGLVAEEMRHRMVLDRQFGWFYDPFGNLVDAFMLEQPDGSLPVNVFNNDFINIANQGDLGFSEAEDVYADVLPRPTYETVVLGTNPYDGLEQHDSQHATRAMYPMKTLVWAANDRMARHDLLAQASLWHMQMHDGPGGRLAALNQWGKEHPHAGGEFGRGEAWILDAVATWYALEWPGKREKLDDWMSMAVETLLELKTPLDVFYGNREGKITEYYEFNKQYAIIQWFEHSIAISTIASVRESWAHDPTTKAALEDLIVKGALAIWRTGSKPGTSGPYEQQAVAWIDPDLPAFTTPQEIPSDGTGGGPDNDQVAGPLGFAARYATGAQAMEVLEYASTLMGSGDPLGALENLTTYYLNLENRAPLVAWLQLMQK</sequence>
<gene>
    <name evidence="3" type="ORF">Pla133_30280</name>
</gene>